<organism evidence="3 4">
    <name type="scientific">Fusarium piperis</name>
    <dbReference type="NCBI Taxonomy" id="1435070"/>
    <lineage>
        <taxon>Eukaryota</taxon>
        <taxon>Fungi</taxon>
        <taxon>Dikarya</taxon>
        <taxon>Ascomycota</taxon>
        <taxon>Pezizomycotina</taxon>
        <taxon>Sordariomycetes</taxon>
        <taxon>Hypocreomycetidae</taxon>
        <taxon>Hypocreales</taxon>
        <taxon>Nectriaceae</taxon>
        <taxon>Fusarium</taxon>
        <taxon>Fusarium solani species complex</taxon>
    </lineage>
</organism>
<dbReference type="SUPFAM" id="SSF52540">
    <property type="entry name" value="P-loop containing nucleoside triphosphate hydrolases"/>
    <property type="match status" value="1"/>
</dbReference>
<gene>
    <name evidence="3" type="ORF">N0V84_003618</name>
</gene>
<dbReference type="AlphaFoldDB" id="A0A9W8WHG0"/>
<evidence type="ECO:0000313" key="4">
    <source>
        <dbReference type="Proteomes" id="UP001140502"/>
    </source>
</evidence>
<accession>A0A9W8WHG0</accession>
<reference evidence="3" key="1">
    <citation type="submission" date="2022-10" db="EMBL/GenBank/DDBJ databases">
        <title>Tapping the CABI collections for fungal endophytes: first genome assemblies for Collariella, Neodidymelliopsis, Ascochyta clinopodiicola, Didymella pomorum, Didymosphaeria variabile, Neocosmospora piperis and Neocucurbitaria cava.</title>
        <authorList>
            <person name="Hill R."/>
        </authorList>
    </citation>
    <scope>NUCLEOTIDE SEQUENCE</scope>
    <source>
        <strain evidence="3">IMI 366586</strain>
    </source>
</reference>
<dbReference type="Pfam" id="PF24883">
    <property type="entry name" value="NPHP3_N"/>
    <property type="match status" value="1"/>
</dbReference>
<protein>
    <recommendedName>
        <fullName evidence="2">Nephrocystin 3-like N-terminal domain-containing protein</fullName>
    </recommendedName>
</protein>
<dbReference type="EMBL" id="JAPEUR010000053">
    <property type="protein sequence ID" value="KAJ4325075.1"/>
    <property type="molecule type" value="Genomic_DNA"/>
</dbReference>
<dbReference type="OrthoDB" id="443402at2759"/>
<comment type="caution">
    <text evidence="3">The sequence shown here is derived from an EMBL/GenBank/DDBJ whole genome shotgun (WGS) entry which is preliminary data.</text>
</comment>
<dbReference type="PANTHER" id="PTHR10039:SF5">
    <property type="entry name" value="NACHT DOMAIN-CONTAINING PROTEIN"/>
    <property type="match status" value="1"/>
</dbReference>
<dbReference type="Proteomes" id="UP001140502">
    <property type="component" value="Unassembled WGS sequence"/>
</dbReference>
<keyword evidence="1" id="KW-0677">Repeat</keyword>
<proteinExistence type="predicted"/>
<feature type="domain" description="Nephrocystin 3-like N-terminal" evidence="2">
    <location>
        <begin position="273"/>
        <end position="451"/>
    </location>
</feature>
<dbReference type="InterPro" id="IPR027417">
    <property type="entry name" value="P-loop_NTPase"/>
</dbReference>
<sequence>MDPITAVGLAASVIAIVQAGFKVIKTAKEIRDSSTGSTKENENRRTIGQGMNAIAYRLSSQDAMQVPPEQQSLINVAGKCQGISKRLLDLLDQISVTESGIPIFRKWGIPSLRGTAKAILKQGDIEALEKELVACRAELIASLLEFSRAEATEYFERILSQVQNDAGKLDELRTTMNRLRGGVMIEGFDEEGAKQLRRLMNVDQEALLYVQKERLLKRLEFEGMGKRSSEIHRPHAATFEWIFEDNSTSVANSDGALSEWEMQRKLEMQRKSREEFLGWLASPGCIFHISGKLGSGKSTLMKFLSSHERTKAEAEKWAGDKQLTIATFFFWRHGLNLQNSLQGLRRSLLYDILKRRPDLIPETMPETWGEVSKTTWHTQTKIEISPESIEAALQKVLSNRLLYENHRFCFFIDGLDEHLSTNHEDHQDLVALLRGWTKASDGNLKLCVSSREENDFMTAYSGDPSLRLHDLTWFDMREFVLRRLKDLADELRLEFADTIPTKAEGIFFWTSLVVCIIRNQASTKNKEQLRQHLKDLEPGLKELFKQILEGLTVNDRRTTYQLIALLKTAKANNLEVSMLAFSFLEEYEKDKEFSTREDFLTVAKDKPRAYSEAPQRLRAACGGLVELKWEILEYTHRSVPEMFDEENIRPGMEKALKDFNAIDALSHLIFAQVQSMDDTRGARRLWTGLASMRLENKVDKAPYHTHYSGNR</sequence>
<dbReference type="Gene3D" id="3.40.50.300">
    <property type="entry name" value="P-loop containing nucleotide triphosphate hydrolases"/>
    <property type="match status" value="1"/>
</dbReference>
<evidence type="ECO:0000256" key="1">
    <source>
        <dbReference type="ARBA" id="ARBA00022737"/>
    </source>
</evidence>
<dbReference type="InterPro" id="IPR056884">
    <property type="entry name" value="NPHP3-like_N"/>
</dbReference>
<name>A0A9W8WHG0_9HYPO</name>
<keyword evidence="4" id="KW-1185">Reference proteome</keyword>
<evidence type="ECO:0000313" key="3">
    <source>
        <dbReference type="EMBL" id="KAJ4325075.1"/>
    </source>
</evidence>
<dbReference type="PANTHER" id="PTHR10039">
    <property type="entry name" value="AMELOGENIN"/>
    <property type="match status" value="1"/>
</dbReference>
<evidence type="ECO:0000259" key="2">
    <source>
        <dbReference type="Pfam" id="PF24883"/>
    </source>
</evidence>